<sequence>MSITKIDWNNPKARISKYFTVWEVTKSDPRRIPAIGSEVEREILKLAIELDKIREEWGGLVLVTSWYRPPVVNRAVGGASNSQHLYGRAVDIRPSSPASLAKFEGFLDRYWFGALGYGARRGFIHIDTRNGKGWRSSGEKGPRWDY</sequence>
<protein>
    <recommendedName>
        <fullName evidence="1">Peptidase M15A C-terminal domain-containing protein</fullName>
    </recommendedName>
</protein>
<dbReference type="Gene3D" id="3.30.1380.10">
    <property type="match status" value="1"/>
</dbReference>
<dbReference type="InterPro" id="IPR013230">
    <property type="entry name" value="Peptidase_M15A_C"/>
</dbReference>
<dbReference type="Proteomes" id="UP000376575">
    <property type="component" value="Unassembled WGS sequence"/>
</dbReference>
<reference evidence="2 3" key="1">
    <citation type="journal article" date="2019" name="FEMS Microbiol. Lett.">
        <title>A novel salt-tolerant genotype illuminates the sucrose gene evolution in freshwater bloom-forming cyanobacterium Microcystis aeruginosa.</title>
        <authorList>
            <person name="Tanabe Y."/>
            <person name="Yamaguchi H."/>
            <person name="Sano T."/>
            <person name="Kawachi M."/>
        </authorList>
    </citation>
    <scope>NUCLEOTIDE SEQUENCE [LARGE SCALE GENOMIC DNA]</scope>
    <source>
        <strain evidence="2 3">NIES-4325</strain>
    </source>
</reference>
<evidence type="ECO:0000313" key="3">
    <source>
        <dbReference type="Proteomes" id="UP000376575"/>
    </source>
</evidence>
<evidence type="ECO:0000313" key="2">
    <source>
        <dbReference type="EMBL" id="GEA28559.1"/>
    </source>
</evidence>
<dbReference type="AlphaFoldDB" id="A0A5J4FC20"/>
<dbReference type="Pfam" id="PF08291">
    <property type="entry name" value="Peptidase_M15_3"/>
    <property type="match status" value="1"/>
</dbReference>
<gene>
    <name evidence="2" type="ORF">MiAbW_03135</name>
</gene>
<dbReference type="EMBL" id="BJKP01000038">
    <property type="protein sequence ID" value="GEA28559.1"/>
    <property type="molecule type" value="Genomic_DNA"/>
</dbReference>
<organism evidence="2 3">
    <name type="scientific">Microcystis aeruginosa NIES-4325</name>
    <dbReference type="NCBI Taxonomy" id="2569534"/>
    <lineage>
        <taxon>Bacteria</taxon>
        <taxon>Bacillati</taxon>
        <taxon>Cyanobacteriota</taxon>
        <taxon>Cyanophyceae</taxon>
        <taxon>Oscillatoriophycideae</taxon>
        <taxon>Chroococcales</taxon>
        <taxon>Microcystaceae</taxon>
        <taxon>Microcystis</taxon>
    </lineage>
</organism>
<proteinExistence type="predicted"/>
<feature type="domain" description="Peptidase M15A C-terminal" evidence="1">
    <location>
        <begin position="41"/>
        <end position="127"/>
    </location>
</feature>
<accession>A0A5J4FC20</accession>
<name>A0A5J4FC20_MICAE</name>
<dbReference type="RefSeq" id="WP_151696957.1">
    <property type="nucleotide sequence ID" value="NZ_BJKP01000038.1"/>
</dbReference>
<dbReference type="SUPFAM" id="SSF55166">
    <property type="entry name" value="Hedgehog/DD-peptidase"/>
    <property type="match status" value="1"/>
</dbReference>
<evidence type="ECO:0000259" key="1">
    <source>
        <dbReference type="Pfam" id="PF08291"/>
    </source>
</evidence>
<comment type="caution">
    <text evidence="2">The sequence shown here is derived from an EMBL/GenBank/DDBJ whole genome shotgun (WGS) entry which is preliminary data.</text>
</comment>
<dbReference type="InterPro" id="IPR009045">
    <property type="entry name" value="Zn_M74/Hedgehog-like"/>
</dbReference>